<proteinExistence type="predicted"/>
<sequence>MAAHDVPELQRTPLEEVCLQVLNLELGDPVAFLAEALDPPEALAVNNALALLHSIEAIQPTTAPTHQRGEAEAKQQGHQAGKQQQQQQQ</sequence>
<organism evidence="2 3">
    <name type="scientific">Haematococcus lacustris</name>
    <name type="common">Green alga</name>
    <name type="synonym">Haematococcus pluvialis</name>
    <dbReference type="NCBI Taxonomy" id="44745"/>
    <lineage>
        <taxon>Eukaryota</taxon>
        <taxon>Viridiplantae</taxon>
        <taxon>Chlorophyta</taxon>
        <taxon>core chlorophytes</taxon>
        <taxon>Chlorophyceae</taxon>
        <taxon>CS clade</taxon>
        <taxon>Chlamydomonadales</taxon>
        <taxon>Haematococcaceae</taxon>
        <taxon>Haematococcus</taxon>
    </lineage>
</organism>
<protein>
    <submittedName>
        <fullName evidence="2">Uncharacterized protein</fullName>
    </submittedName>
</protein>
<dbReference type="Proteomes" id="UP000485058">
    <property type="component" value="Unassembled WGS sequence"/>
</dbReference>
<gene>
    <name evidence="2" type="ORF">HaLaN_31769</name>
</gene>
<keyword evidence="3" id="KW-1185">Reference proteome</keyword>
<dbReference type="EMBL" id="BLLF01006760">
    <property type="protein sequence ID" value="GFH32533.1"/>
    <property type="molecule type" value="Genomic_DNA"/>
</dbReference>
<reference evidence="2 3" key="1">
    <citation type="submission" date="2020-02" db="EMBL/GenBank/DDBJ databases">
        <title>Draft genome sequence of Haematococcus lacustris strain NIES-144.</title>
        <authorList>
            <person name="Morimoto D."/>
            <person name="Nakagawa S."/>
            <person name="Yoshida T."/>
            <person name="Sawayama S."/>
        </authorList>
    </citation>
    <scope>NUCLEOTIDE SEQUENCE [LARGE SCALE GENOMIC DNA]</scope>
    <source>
        <strain evidence="2 3">NIES-144</strain>
    </source>
</reference>
<dbReference type="InterPro" id="IPR042035">
    <property type="entry name" value="DEAH_win-hel_dom"/>
</dbReference>
<feature type="compositionally biased region" description="Low complexity" evidence="1">
    <location>
        <begin position="76"/>
        <end position="89"/>
    </location>
</feature>
<dbReference type="AlphaFoldDB" id="A0A6A0AJP3"/>
<name>A0A6A0AJP3_HAELA</name>
<evidence type="ECO:0000313" key="3">
    <source>
        <dbReference type="Proteomes" id="UP000485058"/>
    </source>
</evidence>
<dbReference type="Gene3D" id="1.10.10.2130">
    <property type="entry name" value="DEAH helicase family, winged-helix domain"/>
    <property type="match status" value="1"/>
</dbReference>
<comment type="caution">
    <text evidence="2">The sequence shown here is derived from an EMBL/GenBank/DDBJ whole genome shotgun (WGS) entry which is preliminary data.</text>
</comment>
<evidence type="ECO:0000313" key="2">
    <source>
        <dbReference type="EMBL" id="GFH32533.1"/>
    </source>
</evidence>
<accession>A0A6A0AJP3</accession>
<evidence type="ECO:0000256" key="1">
    <source>
        <dbReference type="SAM" id="MobiDB-lite"/>
    </source>
</evidence>
<feature type="region of interest" description="Disordered" evidence="1">
    <location>
        <begin position="60"/>
        <end position="89"/>
    </location>
</feature>